<gene>
    <name evidence="1" type="ORF">PSYICH_LOCUS306</name>
</gene>
<dbReference type="Proteomes" id="UP001153636">
    <property type="component" value="Chromosome 1"/>
</dbReference>
<dbReference type="AlphaFoldDB" id="A0A9P0CIX1"/>
<accession>A0A9P0CIX1</accession>
<keyword evidence="2" id="KW-1185">Reference proteome</keyword>
<sequence>MCKRLCVKESEYFKPRNEDIKVEKFILVKVMGGSTKKTVYRYTAVVQDVSFDNGKPEIELLGMKSSDKTRKLFIPQPDDEFVVDMEDVIAILPAPIINNFNGIVTYSFEMEIDVYEM</sequence>
<evidence type="ECO:0000313" key="1">
    <source>
        <dbReference type="EMBL" id="CAH1098906.1"/>
    </source>
</evidence>
<dbReference type="OrthoDB" id="6767476at2759"/>
<proteinExistence type="predicted"/>
<organism evidence="1 2">
    <name type="scientific">Psylliodes chrysocephalus</name>
    <dbReference type="NCBI Taxonomy" id="3402493"/>
    <lineage>
        <taxon>Eukaryota</taxon>
        <taxon>Metazoa</taxon>
        <taxon>Ecdysozoa</taxon>
        <taxon>Arthropoda</taxon>
        <taxon>Hexapoda</taxon>
        <taxon>Insecta</taxon>
        <taxon>Pterygota</taxon>
        <taxon>Neoptera</taxon>
        <taxon>Endopterygota</taxon>
        <taxon>Coleoptera</taxon>
        <taxon>Polyphaga</taxon>
        <taxon>Cucujiformia</taxon>
        <taxon>Chrysomeloidea</taxon>
        <taxon>Chrysomelidae</taxon>
        <taxon>Galerucinae</taxon>
        <taxon>Alticini</taxon>
        <taxon>Psylliodes</taxon>
    </lineage>
</organism>
<evidence type="ECO:0000313" key="2">
    <source>
        <dbReference type="Proteomes" id="UP001153636"/>
    </source>
</evidence>
<reference evidence="1" key="1">
    <citation type="submission" date="2022-01" db="EMBL/GenBank/DDBJ databases">
        <authorList>
            <person name="King R."/>
        </authorList>
    </citation>
    <scope>NUCLEOTIDE SEQUENCE</scope>
</reference>
<name>A0A9P0CIX1_9CUCU</name>
<dbReference type="EMBL" id="OV651813">
    <property type="protein sequence ID" value="CAH1098906.1"/>
    <property type="molecule type" value="Genomic_DNA"/>
</dbReference>
<protein>
    <submittedName>
        <fullName evidence="1">Uncharacterized protein</fullName>
    </submittedName>
</protein>